<sequence length="54" mass="5048">MRLAAGIPAGAIIAAGIPAGAIIVAGIATGAIIVAGTAALDAGKVARKGVEQRL</sequence>
<comment type="caution">
    <text evidence="2">The sequence shown here is derived from an EMBL/GenBank/DDBJ whole genome shotgun (WGS) entry which is preliminary data.</text>
</comment>
<keyword evidence="1" id="KW-0812">Transmembrane</keyword>
<proteinExistence type="predicted"/>
<gene>
    <name evidence="2" type="ORF">GUH15_26620</name>
</gene>
<protein>
    <submittedName>
        <fullName evidence="2">Uncharacterized protein</fullName>
    </submittedName>
</protein>
<evidence type="ECO:0000313" key="3">
    <source>
        <dbReference type="Proteomes" id="UP000653002"/>
    </source>
</evidence>
<dbReference type="AlphaFoldDB" id="A0A8I0HD41"/>
<reference evidence="2" key="1">
    <citation type="submission" date="2020-01" db="EMBL/GenBank/DDBJ databases">
        <authorList>
            <person name="Richard D."/>
        </authorList>
    </citation>
    <scope>NUCLEOTIDE SEQUENCE</scope>
    <source>
        <strain evidence="2">JP541</strain>
    </source>
</reference>
<feature type="transmembrane region" description="Helical" evidence="1">
    <location>
        <begin position="12"/>
        <end position="40"/>
    </location>
</feature>
<organism evidence="2 3">
    <name type="scientific">Xanthomonas citri pv. citri</name>
    <dbReference type="NCBI Taxonomy" id="611301"/>
    <lineage>
        <taxon>Bacteria</taxon>
        <taxon>Pseudomonadati</taxon>
        <taxon>Pseudomonadota</taxon>
        <taxon>Gammaproteobacteria</taxon>
        <taxon>Lysobacterales</taxon>
        <taxon>Lysobacteraceae</taxon>
        <taxon>Xanthomonas</taxon>
    </lineage>
</organism>
<name>A0A8I0HD41_XANCI</name>
<feature type="non-terminal residue" evidence="2">
    <location>
        <position position="54"/>
    </location>
</feature>
<accession>A0A8I0HD41</accession>
<evidence type="ECO:0000313" key="2">
    <source>
        <dbReference type="EMBL" id="MBD4339555.1"/>
    </source>
</evidence>
<keyword evidence="1" id="KW-0472">Membrane</keyword>
<dbReference type="Proteomes" id="UP000653002">
    <property type="component" value="Unassembled WGS sequence"/>
</dbReference>
<dbReference type="EMBL" id="JAABFR010002294">
    <property type="protein sequence ID" value="MBD4339555.1"/>
    <property type="molecule type" value="Genomic_DNA"/>
</dbReference>
<evidence type="ECO:0000256" key="1">
    <source>
        <dbReference type="SAM" id="Phobius"/>
    </source>
</evidence>
<keyword evidence="1" id="KW-1133">Transmembrane helix</keyword>